<dbReference type="EMBL" id="FNGH01000001">
    <property type="protein sequence ID" value="SDK73833.1"/>
    <property type="molecule type" value="Genomic_DNA"/>
</dbReference>
<evidence type="ECO:0000256" key="1">
    <source>
        <dbReference type="ARBA" id="ARBA00004651"/>
    </source>
</evidence>
<organism evidence="9 10">
    <name type="scientific">Franzmannia pantelleriensis</name>
    <dbReference type="NCBI Taxonomy" id="48727"/>
    <lineage>
        <taxon>Bacteria</taxon>
        <taxon>Pseudomonadati</taxon>
        <taxon>Pseudomonadota</taxon>
        <taxon>Gammaproteobacteria</taxon>
        <taxon>Oceanospirillales</taxon>
        <taxon>Halomonadaceae</taxon>
        <taxon>Franzmannia</taxon>
    </lineage>
</organism>
<evidence type="ECO:0000256" key="3">
    <source>
        <dbReference type="ARBA" id="ARBA00022692"/>
    </source>
</evidence>
<feature type="domain" description="Polysaccharide chain length determinant N-terminal" evidence="8">
    <location>
        <begin position="9"/>
        <end position="66"/>
    </location>
</feature>
<protein>
    <submittedName>
        <fullName evidence="9">Chain length determinant protein</fullName>
    </submittedName>
</protein>
<dbReference type="OrthoDB" id="5781423at2"/>
<dbReference type="PANTHER" id="PTHR32309:SF13">
    <property type="entry name" value="FERRIC ENTEROBACTIN TRANSPORT PROTEIN FEPE"/>
    <property type="match status" value="1"/>
</dbReference>
<evidence type="ECO:0000313" key="9">
    <source>
        <dbReference type="EMBL" id="SDK73833.1"/>
    </source>
</evidence>
<dbReference type="GO" id="GO:0005886">
    <property type="term" value="C:plasma membrane"/>
    <property type="evidence" value="ECO:0007669"/>
    <property type="project" value="UniProtKB-SubCell"/>
</dbReference>
<feature type="coiled-coil region" evidence="6">
    <location>
        <begin position="135"/>
        <end position="188"/>
    </location>
</feature>
<evidence type="ECO:0000256" key="5">
    <source>
        <dbReference type="ARBA" id="ARBA00023136"/>
    </source>
</evidence>
<keyword evidence="6" id="KW-0175">Coiled coil</keyword>
<gene>
    <name evidence="9" type="ORF">SAMN05192555_10165</name>
</gene>
<dbReference type="STRING" id="48727.SAMN05192555_10165"/>
<keyword evidence="3 7" id="KW-0812">Transmembrane</keyword>
<dbReference type="AlphaFoldDB" id="A0A1G9ECM4"/>
<comment type="subcellular location">
    <subcellularLocation>
        <location evidence="1">Cell membrane</location>
        <topology evidence="1">Multi-pass membrane protein</topology>
    </subcellularLocation>
</comment>
<dbReference type="PANTHER" id="PTHR32309">
    <property type="entry name" value="TYROSINE-PROTEIN KINASE"/>
    <property type="match status" value="1"/>
</dbReference>
<name>A0A1G9ECM4_9GAMM</name>
<evidence type="ECO:0000313" key="10">
    <source>
        <dbReference type="Proteomes" id="UP000199107"/>
    </source>
</evidence>
<feature type="transmembrane region" description="Helical" evidence="7">
    <location>
        <begin position="24"/>
        <end position="44"/>
    </location>
</feature>
<dbReference type="RefSeq" id="WP_089656450.1">
    <property type="nucleotide sequence ID" value="NZ_FNGH01000001.1"/>
</dbReference>
<proteinExistence type="predicted"/>
<dbReference type="Pfam" id="PF02706">
    <property type="entry name" value="Wzz"/>
    <property type="match status" value="1"/>
</dbReference>
<keyword evidence="5 7" id="KW-0472">Membrane</keyword>
<evidence type="ECO:0000256" key="6">
    <source>
        <dbReference type="SAM" id="Coils"/>
    </source>
</evidence>
<reference evidence="10" key="1">
    <citation type="submission" date="2016-10" db="EMBL/GenBank/DDBJ databases">
        <authorList>
            <person name="Varghese N."/>
            <person name="Submissions S."/>
        </authorList>
    </citation>
    <scope>NUCLEOTIDE SEQUENCE [LARGE SCALE GENOMIC DNA]</scope>
    <source>
        <strain evidence="10">AAP</strain>
    </source>
</reference>
<evidence type="ECO:0000256" key="2">
    <source>
        <dbReference type="ARBA" id="ARBA00022475"/>
    </source>
</evidence>
<dbReference type="InterPro" id="IPR050445">
    <property type="entry name" value="Bact_polysacc_biosynth/exp"/>
</dbReference>
<dbReference type="InterPro" id="IPR003856">
    <property type="entry name" value="LPS_length_determ_N"/>
</dbReference>
<accession>A0A1G9ECM4</accession>
<keyword evidence="10" id="KW-1185">Reference proteome</keyword>
<keyword evidence="4 7" id="KW-1133">Transmembrane helix</keyword>
<evidence type="ECO:0000256" key="7">
    <source>
        <dbReference type="SAM" id="Phobius"/>
    </source>
</evidence>
<evidence type="ECO:0000259" key="8">
    <source>
        <dbReference type="Pfam" id="PF02706"/>
    </source>
</evidence>
<dbReference type="Proteomes" id="UP000199107">
    <property type="component" value="Unassembled WGS sequence"/>
</dbReference>
<evidence type="ECO:0000256" key="4">
    <source>
        <dbReference type="ARBA" id="ARBA00022989"/>
    </source>
</evidence>
<dbReference type="GO" id="GO:0004713">
    <property type="term" value="F:protein tyrosine kinase activity"/>
    <property type="evidence" value="ECO:0007669"/>
    <property type="project" value="TreeGrafter"/>
</dbReference>
<feature type="transmembrane region" description="Helical" evidence="7">
    <location>
        <begin position="213"/>
        <end position="233"/>
    </location>
</feature>
<sequence>MANPSPDSDEISLVDLAVTVVRHWLLLLGTFLIVTAAAVGYALMQTTAYHYTSLFQFAEYQDAEGARLPLVAAGGVLGQFNVQHLPAATRAYLEETQRERVGFDVSAELLSDTRILRVRTTTSPEREDEVEALHLAALTRLESAQQQRLERLEASLQQRLDAAEAGLADASGERASQLAARVAELEAQLAGLVPAELSEVATRSSEPVAQRTGLIIALGAMLGLMLGLMAVFVRQFAHSVRQSLHKRA</sequence>
<keyword evidence="2" id="KW-1003">Cell membrane</keyword>